<dbReference type="SUPFAM" id="SSF63817">
    <property type="entry name" value="Sortase"/>
    <property type="match status" value="1"/>
</dbReference>
<protein>
    <submittedName>
        <fullName evidence="4">Class B sortase</fullName>
        <ecNumber evidence="4">3.4.22.71</ecNumber>
    </submittedName>
</protein>
<dbReference type="Gene3D" id="2.40.260.10">
    <property type="entry name" value="Sortase"/>
    <property type="match status" value="1"/>
</dbReference>
<evidence type="ECO:0000313" key="4">
    <source>
        <dbReference type="EMBL" id="HJB90929.1"/>
    </source>
</evidence>
<accession>A0A9D2MQX6</accession>
<comment type="caution">
    <text evidence="4">The sequence shown here is derived from an EMBL/GenBank/DDBJ whole genome shotgun (WGS) entry which is preliminary data.</text>
</comment>
<keyword evidence="1 4" id="KW-0378">Hydrolase</keyword>
<dbReference type="Pfam" id="PF04203">
    <property type="entry name" value="Sortase"/>
    <property type="match status" value="1"/>
</dbReference>
<evidence type="ECO:0000313" key="5">
    <source>
        <dbReference type="Proteomes" id="UP000886883"/>
    </source>
</evidence>
<dbReference type="EMBL" id="DWXE01000020">
    <property type="protein sequence ID" value="HJB90929.1"/>
    <property type="molecule type" value="Genomic_DNA"/>
</dbReference>
<dbReference type="Proteomes" id="UP000886883">
    <property type="component" value="Unassembled WGS sequence"/>
</dbReference>
<organism evidence="4 5">
    <name type="scientific">Candidatus Eisenbergiella merdigallinarum</name>
    <dbReference type="NCBI Taxonomy" id="2838552"/>
    <lineage>
        <taxon>Bacteria</taxon>
        <taxon>Bacillati</taxon>
        <taxon>Bacillota</taxon>
        <taxon>Clostridia</taxon>
        <taxon>Lachnospirales</taxon>
        <taxon>Lachnospiraceae</taxon>
        <taxon>Eisenbergiella</taxon>
    </lineage>
</organism>
<feature type="transmembrane region" description="Helical" evidence="3">
    <location>
        <begin position="14"/>
        <end position="35"/>
    </location>
</feature>
<name>A0A9D2MQX6_9FIRM</name>
<dbReference type="InterPro" id="IPR005754">
    <property type="entry name" value="Sortase"/>
</dbReference>
<dbReference type="GO" id="GO:0016787">
    <property type="term" value="F:hydrolase activity"/>
    <property type="evidence" value="ECO:0007669"/>
    <property type="project" value="UniProtKB-KW"/>
</dbReference>
<dbReference type="InterPro" id="IPR009835">
    <property type="entry name" value="SrtB"/>
</dbReference>
<evidence type="ECO:0000256" key="3">
    <source>
        <dbReference type="SAM" id="Phobius"/>
    </source>
</evidence>
<reference evidence="4" key="1">
    <citation type="journal article" date="2021" name="PeerJ">
        <title>Extensive microbial diversity within the chicken gut microbiome revealed by metagenomics and culture.</title>
        <authorList>
            <person name="Gilroy R."/>
            <person name="Ravi A."/>
            <person name="Getino M."/>
            <person name="Pursley I."/>
            <person name="Horton D.L."/>
            <person name="Alikhan N.F."/>
            <person name="Baker D."/>
            <person name="Gharbi K."/>
            <person name="Hall N."/>
            <person name="Watson M."/>
            <person name="Adriaenssens E.M."/>
            <person name="Foster-Nyarko E."/>
            <person name="Jarju S."/>
            <person name="Secka A."/>
            <person name="Antonio M."/>
            <person name="Oren A."/>
            <person name="Chaudhuri R.R."/>
            <person name="La Ragione R."/>
            <person name="Hildebrand F."/>
            <person name="Pallen M.J."/>
        </authorList>
    </citation>
    <scope>NUCLEOTIDE SEQUENCE</scope>
    <source>
        <strain evidence="4">USAMLcec3-2134</strain>
    </source>
</reference>
<dbReference type="EC" id="3.4.22.71" evidence="4"/>
<feature type="active site" description="Proton donor/acceptor" evidence="2">
    <location>
        <position position="134"/>
    </location>
</feature>
<keyword evidence="3" id="KW-0812">Transmembrane</keyword>
<proteinExistence type="predicted"/>
<evidence type="ECO:0000256" key="2">
    <source>
        <dbReference type="PIRSR" id="PIRSR605754-1"/>
    </source>
</evidence>
<evidence type="ECO:0000256" key="1">
    <source>
        <dbReference type="ARBA" id="ARBA00022801"/>
    </source>
</evidence>
<sequence length="253" mass="27854">METAAGWARRGNRILNFLVMSLILLMFLYGGYSLWDTAMVYRGAFVSVDLLKFKPAADEPDNPTLGELAAINEDVLGWVTVDDTHIDYPVVQGETNMEYINKDVYGEFSLSGAVFLDSANSPDFSDPYSLLYGHHMDNGGMFGDIVKFVEEGYFQGHPEGTLYLPGRTYRMELFACVEADAYDSMVFQPTAQEGDAGELLSWIRENAVQYREIGVSGEEKIIGLSTCAGAETNGRVIVYGRLEEAGQAQEGGA</sequence>
<dbReference type="CDD" id="cd05826">
    <property type="entry name" value="Sortase_B"/>
    <property type="match status" value="1"/>
</dbReference>
<keyword evidence="3" id="KW-1133">Transmembrane helix</keyword>
<gene>
    <name evidence="4" type="primary">srtB</name>
    <name evidence="4" type="ORF">H9763_05600</name>
</gene>
<dbReference type="InterPro" id="IPR023365">
    <property type="entry name" value="Sortase_dom-sf"/>
</dbReference>
<dbReference type="NCBIfam" id="TIGR03064">
    <property type="entry name" value="sortase_srtB"/>
    <property type="match status" value="1"/>
</dbReference>
<keyword evidence="3" id="KW-0472">Membrane</keyword>
<feature type="active site" description="Acyl-thioester intermediate" evidence="2">
    <location>
        <position position="227"/>
    </location>
</feature>
<reference evidence="4" key="2">
    <citation type="submission" date="2021-04" db="EMBL/GenBank/DDBJ databases">
        <authorList>
            <person name="Gilroy R."/>
        </authorList>
    </citation>
    <scope>NUCLEOTIDE SEQUENCE</scope>
    <source>
        <strain evidence="4">USAMLcec3-2134</strain>
    </source>
</reference>
<dbReference type="AlphaFoldDB" id="A0A9D2MQX6"/>